<dbReference type="SUPFAM" id="SSF51695">
    <property type="entry name" value="PLC-like phosphodiesterases"/>
    <property type="match status" value="1"/>
</dbReference>
<dbReference type="Gene3D" id="3.20.20.190">
    <property type="entry name" value="Phosphatidylinositol (PI) phosphodiesterase"/>
    <property type="match status" value="1"/>
</dbReference>
<evidence type="ECO:0000313" key="2">
    <source>
        <dbReference type="EMBL" id="GIX62802.1"/>
    </source>
</evidence>
<dbReference type="PANTHER" id="PTHR46211">
    <property type="entry name" value="GLYCEROPHOSPHORYL DIESTER PHOSPHODIESTERASE"/>
    <property type="match status" value="1"/>
</dbReference>
<sequence length="340" mass="38283">MARTLTFGHRGVGCSIPGTMALLPENSITSFREARRLGAEGVELDVFLSKNSEILVIHGHLSTNSLCLTALGRDGAGVRRFGVEDLVEKHDIRASDLLLKRPWRLLQQVSDVEQLLQQHRRDVKASFQEYIDSAEVFEGDRVPTLEEVFEELGDSLQYNIELKGFHPEVGPRVLDVMERYPKIKAVISSFQWLPPQMEPGATYADQELERLPNGEMTVDLLRPLVNNRLGVPLGLLFNNERCELPSIGRIVECARSYGAEWINVAHNFWKMKEPIIGCEKTGLESLHHLVSEMHRHGLKLMTYFLESELDSADDVAAQRDAGVDAICPNDVELAMKVMKQ</sequence>
<dbReference type="PROSITE" id="PS50007">
    <property type="entry name" value="PIPLC_X_DOMAIN"/>
    <property type="match status" value="1"/>
</dbReference>
<reference evidence="2 3" key="1">
    <citation type="submission" date="2021-06" db="EMBL/GenBank/DDBJ databases">
        <title>Genome sequence of Babesia caballi.</title>
        <authorList>
            <person name="Yamagishi J."/>
            <person name="Kidaka T."/>
            <person name="Ochi A."/>
        </authorList>
    </citation>
    <scope>NUCLEOTIDE SEQUENCE [LARGE SCALE GENOMIC DNA]</scope>
    <source>
        <strain evidence="2">USDA-D6B2</strain>
    </source>
</reference>
<dbReference type="InterPro" id="IPR017946">
    <property type="entry name" value="PLC-like_Pdiesterase_TIM-brl"/>
</dbReference>
<dbReference type="GO" id="GO:0008081">
    <property type="term" value="F:phosphoric diester hydrolase activity"/>
    <property type="evidence" value="ECO:0007669"/>
    <property type="project" value="InterPro"/>
</dbReference>
<evidence type="ECO:0000313" key="3">
    <source>
        <dbReference type="Proteomes" id="UP001497744"/>
    </source>
</evidence>
<evidence type="ECO:0000259" key="1">
    <source>
        <dbReference type="PROSITE" id="PS51704"/>
    </source>
</evidence>
<protein>
    <submittedName>
        <fullName evidence="2">Glycerophosphoryl diester phosphodiesterase</fullName>
    </submittedName>
</protein>
<dbReference type="RefSeq" id="XP_067714871.1">
    <property type="nucleotide sequence ID" value="XM_067858770.1"/>
</dbReference>
<accession>A0AAV4LT37</accession>
<comment type="caution">
    <text evidence="2">The sequence shown here is derived from an EMBL/GenBank/DDBJ whole genome shotgun (WGS) entry which is preliminary data.</text>
</comment>
<feature type="domain" description="GP-PDE" evidence="1">
    <location>
        <begin position="4"/>
        <end position="338"/>
    </location>
</feature>
<dbReference type="GO" id="GO:0006629">
    <property type="term" value="P:lipid metabolic process"/>
    <property type="evidence" value="ECO:0007669"/>
    <property type="project" value="InterPro"/>
</dbReference>
<name>A0AAV4LT37_BABCB</name>
<dbReference type="Proteomes" id="UP001497744">
    <property type="component" value="Unassembled WGS sequence"/>
</dbReference>
<organism evidence="2 3">
    <name type="scientific">Babesia caballi</name>
    <dbReference type="NCBI Taxonomy" id="5871"/>
    <lineage>
        <taxon>Eukaryota</taxon>
        <taxon>Sar</taxon>
        <taxon>Alveolata</taxon>
        <taxon>Apicomplexa</taxon>
        <taxon>Aconoidasida</taxon>
        <taxon>Piroplasmida</taxon>
        <taxon>Babesiidae</taxon>
        <taxon>Babesia</taxon>
    </lineage>
</organism>
<keyword evidence="3" id="KW-1185">Reference proteome</keyword>
<dbReference type="InterPro" id="IPR030395">
    <property type="entry name" value="GP_PDE_dom"/>
</dbReference>
<dbReference type="GeneID" id="94194283"/>
<dbReference type="Pfam" id="PF03009">
    <property type="entry name" value="GDPD"/>
    <property type="match status" value="1"/>
</dbReference>
<dbReference type="EMBL" id="BPLF01000002">
    <property type="protein sequence ID" value="GIX62802.1"/>
    <property type="molecule type" value="Genomic_DNA"/>
</dbReference>
<dbReference type="PANTHER" id="PTHR46211:SF14">
    <property type="entry name" value="GLYCEROPHOSPHODIESTER PHOSPHODIESTERASE"/>
    <property type="match status" value="1"/>
</dbReference>
<dbReference type="PROSITE" id="PS51704">
    <property type="entry name" value="GP_PDE"/>
    <property type="match status" value="1"/>
</dbReference>
<proteinExistence type="predicted"/>
<gene>
    <name evidence="2" type="ORF">BcabD6B2_22370</name>
</gene>
<dbReference type="AlphaFoldDB" id="A0AAV4LT37"/>